<reference evidence="9 10" key="1">
    <citation type="submission" date="2017-09" db="EMBL/GenBank/DDBJ databases">
        <title>Depth-based differentiation of microbial function through sediment-hosted aquifers and enrichment of novel symbionts in the deep terrestrial subsurface.</title>
        <authorList>
            <person name="Probst A.J."/>
            <person name="Ladd B."/>
            <person name="Jarett J.K."/>
            <person name="Geller-Mcgrath D.E."/>
            <person name="Sieber C.M."/>
            <person name="Emerson J.B."/>
            <person name="Anantharaman K."/>
            <person name="Thomas B.C."/>
            <person name="Malmstrom R."/>
            <person name="Stieglmeier M."/>
            <person name="Klingl A."/>
            <person name="Woyke T."/>
            <person name="Ryan C.M."/>
            <person name="Banfield J.F."/>
        </authorList>
    </citation>
    <scope>NUCLEOTIDE SEQUENCE [LARGE SCALE GENOMIC DNA]</scope>
    <source>
        <strain evidence="9">CG23_combo_of_CG06-09_8_20_14_all_34_8</strain>
    </source>
</reference>
<dbReference type="GO" id="GO:0008270">
    <property type="term" value="F:zinc ion binding"/>
    <property type="evidence" value="ECO:0007669"/>
    <property type="project" value="UniProtKB-UniRule"/>
</dbReference>
<name>A0A2H0B6S9_9BACT</name>
<dbReference type="GO" id="GO:0003735">
    <property type="term" value="F:structural constituent of ribosome"/>
    <property type="evidence" value="ECO:0007669"/>
    <property type="project" value="InterPro"/>
</dbReference>
<keyword evidence="1 8" id="KW-0479">Metal-binding</keyword>
<dbReference type="PROSITE" id="PS00527">
    <property type="entry name" value="RIBOSOMAL_S14"/>
    <property type="match status" value="1"/>
</dbReference>
<organism evidence="9 10">
    <name type="scientific">Candidatus Beckwithbacteria bacterium CG23_combo_of_CG06-09_8_20_14_all_34_8</name>
    <dbReference type="NCBI Taxonomy" id="1974497"/>
    <lineage>
        <taxon>Bacteria</taxon>
        <taxon>Candidatus Beckwithiibacteriota</taxon>
    </lineage>
</organism>
<dbReference type="AlphaFoldDB" id="A0A2H0B6S9"/>
<dbReference type="InterPro" id="IPR043140">
    <property type="entry name" value="Ribosomal_uS14_sf"/>
</dbReference>
<dbReference type="PANTHER" id="PTHR19836">
    <property type="entry name" value="30S RIBOSOMAL PROTEIN S14"/>
    <property type="match status" value="1"/>
</dbReference>
<proteinExistence type="inferred from homology"/>
<feature type="binding site" evidence="8">
    <location>
        <position position="28"/>
    </location>
    <ligand>
        <name>Zn(2+)</name>
        <dbReference type="ChEBI" id="CHEBI:29105"/>
    </ligand>
</feature>
<keyword evidence="4 8" id="KW-0694">RNA-binding</keyword>
<evidence type="ECO:0000256" key="5">
    <source>
        <dbReference type="ARBA" id="ARBA00022980"/>
    </source>
</evidence>
<dbReference type="InterPro" id="IPR023053">
    <property type="entry name" value="Ribosomal_uS14_bact"/>
</dbReference>
<comment type="similarity">
    <text evidence="8">Belongs to the universal ribosomal protein uS14 family. Zinc-binding uS14 subfamily.</text>
</comment>
<keyword evidence="2 8" id="KW-0699">rRNA-binding</keyword>
<evidence type="ECO:0000256" key="3">
    <source>
        <dbReference type="ARBA" id="ARBA00022833"/>
    </source>
</evidence>
<evidence type="ECO:0000256" key="7">
    <source>
        <dbReference type="ARBA" id="ARBA00035167"/>
    </source>
</evidence>
<dbReference type="GO" id="GO:0005737">
    <property type="term" value="C:cytoplasm"/>
    <property type="evidence" value="ECO:0007669"/>
    <property type="project" value="UniProtKB-ARBA"/>
</dbReference>
<dbReference type="HAMAP" id="MF_01364_B">
    <property type="entry name" value="Ribosomal_uS14_2_B"/>
    <property type="match status" value="1"/>
</dbReference>
<comment type="subunit">
    <text evidence="8">Part of the 30S ribosomal subunit. Contacts proteins S3 and S10.</text>
</comment>
<gene>
    <name evidence="8" type="primary">rpsZ</name>
    <name evidence="8" type="synonym">rpsN</name>
    <name evidence="9" type="ORF">COX08_01490</name>
</gene>
<evidence type="ECO:0000313" key="10">
    <source>
        <dbReference type="Proteomes" id="UP000229459"/>
    </source>
</evidence>
<dbReference type="GO" id="GO:0019843">
    <property type="term" value="F:rRNA binding"/>
    <property type="evidence" value="ECO:0007669"/>
    <property type="project" value="UniProtKB-UniRule"/>
</dbReference>
<sequence length="62" mass="7109">MSTTAKFVKDTKQKAKFSTRKKNRCLLCGRPNGYIRMFGLCRLCFRKLAHKGELPGVTKASW</sequence>
<feature type="binding site" evidence="8">
    <location>
        <position position="41"/>
    </location>
    <ligand>
        <name>Zn(2+)</name>
        <dbReference type="ChEBI" id="CHEBI:29105"/>
    </ligand>
</feature>
<dbReference type="Pfam" id="PF00253">
    <property type="entry name" value="Ribosomal_S14"/>
    <property type="match status" value="1"/>
</dbReference>
<dbReference type="Proteomes" id="UP000229459">
    <property type="component" value="Unassembled WGS sequence"/>
</dbReference>
<dbReference type="Gene3D" id="4.10.830.10">
    <property type="entry name" value="30s Ribosomal Protein S14, Chain N"/>
    <property type="match status" value="1"/>
</dbReference>
<feature type="binding site" evidence="8">
    <location>
        <position position="44"/>
    </location>
    <ligand>
        <name>Zn(2+)</name>
        <dbReference type="ChEBI" id="CHEBI:29105"/>
    </ligand>
</feature>
<keyword evidence="6 8" id="KW-0687">Ribonucleoprotein</keyword>
<dbReference type="NCBIfam" id="NF005974">
    <property type="entry name" value="PRK08061.1"/>
    <property type="match status" value="1"/>
</dbReference>
<evidence type="ECO:0000256" key="2">
    <source>
        <dbReference type="ARBA" id="ARBA00022730"/>
    </source>
</evidence>
<evidence type="ECO:0000256" key="6">
    <source>
        <dbReference type="ARBA" id="ARBA00023274"/>
    </source>
</evidence>
<evidence type="ECO:0000313" key="9">
    <source>
        <dbReference type="EMBL" id="PIP53357.1"/>
    </source>
</evidence>
<dbReference type="EMBL" id="PCSR01000033">
    <property type="protein sequence ID" value="PIP53357.1"/>
    <property type="molecule type" value="Genomic_DNA"/>
</dbReference>
<comment type="function">
    <text evidence="8">Binds 16S rRNA, required for the assembly of 30S particles and may also be responsible for determining the conformation of the 16S rRNA at the A site.</text>
</comment>
<dbReference type="SUPFAM" id="SSF57716">
    <property type="entry name" value="Glucocorticoid receptor-like (DNA-binding domain)"/>
    <property type="match status" value="1"/>
</dbReference>
<dbReference type="PANTHER" id="PTHR19836:SF19">
    <property type="entry name" value="SMALL RIBOSOMAL SUBUNIT PROTEIN US14M"/>
    <property type="match status" value="1"/>
</dbReference>
<dbReference type="GO" id="GO:0006412">
    <property type="term" value="P:translation"/>
    <property type="evidence" value="ECO:0007669"/>
    <property type="project" value="UniProtKB-UniRule"/>
</dbReference>
<dbReference type="InterPro" id="IPR018271">
    <property type="entry name" value="Ribosomal_uS14_CS"/>
</dbReference>
<accession>A0A2H0B6S9</accession>
<evidence type="ECO:0000256" key="4">
    <source>
        <dbReference type="ARBA" id="ARBA00022884"/>
    </source>
</evidence>
<evidence type="ECO:0000256" key="1">
    <source>
        <dbReference type="ARBA" id="ARBA00022723"/>
    </source>
</evidence>
<keyword evidence="5 8" id="KW-0689">Ribosomal protein</keyword>
<protein>
    <recommendedName>
        <fullName evidence="7 8">Small ribosomal subunit protein uS14</fullName>
    </recommendedName>
</protein>
<comment type="caution">
    <text evidence="9">The sequence shown here is derived from an EMBL/GenBank/DDBJ whole genome shotgun (WGS) entry which is preliminary data.</text>
</comment>
<keyword evidence="3 8" id="KW-0862">Zinc</keyword>
<dbReference type="InterPro" id="IPR001209">
    <property type="entry name" value="Ribosomal_uS14"/>
</dbReference>
<evidence type="ECO:0000256" key="8">
    <source>
        <dbReference type="HAMAP-Rule" id="MF_01364"/>
    </source>
</evidence>
<comment type="cofactor">
    <cofactor evidence="8">
        <name>Zn(2+)</name>
        <dbReference type="ChEBI" id="CHEBI:29105"/>
    </cofactor>
    <text evidence="8">Binds 1 zinc ion per subunit.</text>
</comment>
<dbReference type="GO" id="GO:0015935">
    <property type="term" value="C:small ribosomal subunit"/>
    <property type="evidence" value="ECO:0007669"/>
    <property type="project" value="TreeGrafter"/>
</dbReference>
<feature type="binding site" evidence="8">
    <location>
        <position position="25"/>
    </location>
    <ligand>
        <name>Zn(2+)</name>
        <dbReference type="ChEBI" id="CHEBI:29105"/>
    </ligand>
</feature>